<keyword evidence="1" id="KW-0812">Transmembrane</keyword>
<accession>A0A5J4VHR3</accession>
<keyword evidence="1" id="KW-1133">Transmembrane helix</keyword>
<organism evidence="2 3">
    <name type="scientific">Streblomastix strix</name>
    <dbReference type="NCBI Taxonomy" id="222440"/>
    <lineage>
        <taxon>Eukaryota</taxon>
        <taxon>Metamonada</taxon>
        <taxon>Preaxostyla</taxon>
        <taxon>Oxymonadida</taxon>
        <taxon>Streblomastigidae</taxon>
        <taxon>Streblomastix</taxon>
    </lineage>
</organism>
<reference evidence="2 3" key="1">
    <citation type="submission" date="2019-03" db="EMBL/GenBank/DDBJ databases">
        <title>Single cell metagenomics reveals metabolic interactions within the superorganism composed of flagellate Streblomastix strix and complex community of Bacteroidetes bacteria on its surface.</title>
        <authorList>
            <person name="Treitli S.C."/>
            <person name="Kolisko M."/>
            <person name="Husnik F."/>
            <person name="Keeling P."/>
            <person name="Hampl V."/>
        </authorList>
    </citation>
    <scope>NUCLEOTIDE SEQUENCE [LARGE SCALE GENOMIC DNA]</scope>
    <source>
        <strain evidence="2">ST1C</strain>
    </source>
</reference>
<keyword evidence="1" id="KW-0472">Membrane</keyword>
<evidence type="ECO:0000313" key="3">
    <source>
        <dbReference type="Proteomes" id="UP000324800"/>
    </source>
</evidence>
<feature type="transmembrane region" description="Helical" evidence="1">
    <location>
        <begin position="9"/>
        <end position="36"/>
    </location>
</feature>
<evidence type="ECO:0000313" key="2">
    <source>
        <dbReference type="EMBL" id="KAA6382131.1"/>
    </source>
</evidence>
<dbReference type="EMBL" id="SNRW01006946">
    <property type="protein sequence ID" value="KAA6382131.1"/>
    <property type="molecule type" value="Genomic_DNA"/>
</dbReference>
<name>A0A5J4VHR3_9EUKA</name>
<protein>
    <submittedName>
        <fullName evidence="2">Uncharacterized protein</fullName>
    </submittedName>
</protein>
<dbReference type="AlphaFoldDB" id="A0A5J4VHR3"/>
<feature type="transmembrane region" description="Helical" evidence="1">
    <location>
        <begin position="56"/>
        <end position="79"/>
    </location>
</feature>
<gene>
    <name evidence="2" type="ORF">EZS28_022342</name>
</gene>
<proteinExistence type="predicted"/>
<comment type="caution">
    <text evidence="2">The sequence shown here is derived from an EMBL/GenBank/DDBJ whole genome shotgun (WGS) entry which is preliminary data.</text>
</comment>
<evidence type="ECO:0000256" key="1">
    <source>
        <dbReference type="SAM" id="Phobius"/>
    </source>
</evidence>
<dbReference type="Proteomes" id="UP000324800">
    <property type="component" value="Unassembled WGS sequence"/>
</dbReference>
<sequence length="149" mass="16799">MQEEELIEIIIDFIIITNIIIIVVVVVAITIVAVQLNGRFYDCFQFGLGKLGLKLWMFGFVEAESFIMGLNITVMIMMIEVWMKKLVHYCGEISEGDEECIQRETSERASGDCSAFPDSDIMSIGEKDGRERFEVLDGMVSVVDANVED</sequence>